<dbReference type="Gene3D" id="1.10.10.10">
    <property type="entry name" value="Winged helix-like DNA-binding domain superfamily/Winged helix DNA-binding domain"/>
    <property type="match status" value="1"/>
</dbReference>
<feature type="domain" description="HTH iclR-type" evidence="4">
    <location>
        <begin position="5"/>
        <end position="67"/>
    </location>
</feature>
<evidence type="ECO:0000256" key="3">
    <source>
        <dbReference type="ARBA" id="ARBA00023163"/>
    </source>
</evidence>
<evidence type="ECO:0000313" key="6">
    <source>
        <dbReference type="EMBL" id="MBB5158930.1"/>
    </source>
</evidence>
<dbReference type="SUPFAM" id="SSF55781">
    <property type="entry name" value="GAF domain-like"/>
    <property type="match status" value="1"/>
</dbReference>
<keyword evidence="2 6" id="KW-0238">DNA-binding</keyword>
<evidence type="ECO:0000259" key="4">
    <source>
        <dbReference type="PROSITE" id="PS51077"/>
    </source>
</evidence>
<dbReference type="PROSITE" id="PS51077">
    <property type="entry name" value="HTH_ICLR"/>
    <property type="match status" value="1"/>
</dbReference>
<proteinExistence type="predicted"/>
<dbReference type="InterPro" id="IPR005471">
    <property type="entry name" value="Tscrpt_reg_IclR_N"/>
</dbReference>
<dbReference type="SUPFAM" id="SSF46785">
    <property type="entry name" value="Winged helix' DNA-binding domain"/>
    <property type="match status" value="1"/>
</dbReference>
<evidence type="ECO:0000259" key="5">
    <source>
        <dbReference type="PROSITE" id="PS51078"/>
    </source>
</evidence>
<comment type="caution">
    <text evidence="6">The sequence shown here is derived from an EMBL/GenBank/DDBJ whole genome shotgun (WGS) entry which is preliminary data.</text>
</comment>
<dbReference type="PROSITE" id="PS51078">
    <property type="entry name" value="ICLR_ED"/>
    <property type="match status" value="1"/>
</dbReference>
<dbReference type="RefSeq" id="WP_184731017.1">
    <property type="nucleotide sequence ID" value="NZ_JACHIW010000002.1"/>
</dbReference>
<dbReference type="Gene3D" id="3.30.450.40">
    <property type="match status" value="1"/>
</dbReference>
<dbReference type="InterPro" id="IPR036388">
    <property type="entry name" value="WH-like_DNA-bd_sf"/>
</dbReference>
<dbReference type="AlphaFoldDB" id="A0A840QG54"/>
<dbReference type="InterPro" id="IPR011991">
    <property type="entry name" value="ArsR-like_HTH"/>
</dbReference>
<organism evidence="6 7">
    <name type="scientific">Saccharopolyspora phatthalungensis</name>
    <dbReference type="NCBI Taxonomy" id="664693"/>
    <lineage>
        <taxon>Bacteria</taxon>
        <taxon>Bacillati</taxon>
        <taxon>Actinomycetota</taxon>
        <taxon>Actinomycetes</taxon>
        <taxon>Pseudonocardiales</taxon>
        <taxon>Pseudonocardiaceae</taxon>
        <taxon>Saccharopolyspora</taxon>
    </lineage>
</organism>
<feature type="domain" description="IclR-ED" evidence="5">
    <location>
        <begin position="68"/>
        <end position="288"/>
    </location>
</feature>
<evidence type="ECO:0000313" key="7">
    <source>
        <dbReference type="Proteomes" id="UP000584374"/>
    </source>
</evidence>
<dbReference type="Proteomes" id="UP000584374">
    <property type="component" value="Unassembled WGS sequence"/>
</dbReference>
<keyword evidence="3" id="KW-0804">Transcription</keyword>
<keyword evidence="1" id="KW-0805">Transcription regulation</keyword>
<evidence type="ECO:0000256" key="1">
    <source>
        <dbReference type="ARBA" id="ARBA00023015"/>
    </source>
</evidence>
<keyword evidence="7" id="KW-1185">Reference proteome</keyword>
<dbReference type="EMBL" id="JACHIW010000002">
    <property type="protein sequence ID" value="MBB5158930.1"/>
    <property type="molecule type" value="Genomic_DNA"/>
</dbReference>
<evidence type="ECO:0000256" key="2">
    <source>
        <dbReference type="ARBA" id="ARBA00023125"/>
    </source>
</evidence>
<protein>
    <submittedName>
        <fullName evidence="6">DNA-binding IclR family transcriptional regulator</fullName>
    </submittedName>
</protein>
<name>A0A840QG54_9PSEU</name>
<dbReference type="InterPro" id="IPR050707">
    <property type="entry name" value="HTH_MetabolicPath_Reg"/>
</dbReference>
<dbReference type="PANTHER" id="PTHR30136:SF24">
    <property type="entry name" value="HTH-TYPE TRANSCRIPTIONAL REPRESSOR ALLR"/>
    <property type="match status" value="1"/>
</dbReference>
<dbReference type="GO" id="GO:0003700">
    <property type="term" value="F:DNA-binding transcription factor activity"/>
    <property type="evidence" value="ECO:0007669"/>
    <property type="project" value="TreeGrafter"/>
</dbReference>
<dbReference type="GO" id="GO:0003677">
    <property type="term" value="F:DNA binding"/>
    <property type="evidence" value="ECO:0007669"/>
    <property type="project" value="UniProtKB-KW"/>
</dbReference>
<dbReference type="CDD" id="cd00090">
    <property type="entry name" value="HTH_ARSR"/>
    <property type="match status" value="1"/>
</dbReference>
<dbReference type="InterPro" id="IPR029016">
    <property type="entry name" value="GAF-like_dom_sf"/>
</dbReference>
<dbReference type="GO" id="GO:0045892">
    <property type="term" value="P:negative regulation of DNA-templated transcription"/>
    <property type="evidence" value="ECO:0007669"/>
    <property type="project" value="TreeGrafter"/>
</dbReference>
<dbReference type="Pfam" id="PF09339">
    <property type="entry name" value="HTH_IclR"/>
    <property type="match status" value="1"/>
</dbReference>
<dbReference type="PANTHER" id="PTHR30136">
    <property type="entry name" value="HELIX-TURN-HELIX TRANSCRIPTIONAL REGULATOR, ICLR FAMILY"/>
    <property type="match status" value="1"/>
</dbReference>
<dbReference type="InterPro" id="IPR036390">
    <property type="entry name" value="WH_DNA-bd_sf"/>
</dbReference>
<dbReference type="InterPro" id="IPR014757">
    <property type="entry name" value="Tscrpt_reg_IclR_C"/>
</dbReference>
<reference evidence="6 7" key="1">
    <citation type="submission" date="2020-08" db="EMBL/GenBank/DDBJ databases">
        <title>Sequencing the genomes of 1000 actinobacteria strains.</title>
        <authorList>
            <person name="Klenk H.-P."/>
        </authorList>
    </citation>
    <scope>NUCLEOTIDE SEQUENCE [LARGE SCALE GENOMIC DNA]</scope>
    <source>
        <strain evidence="6 7">DSM 45584</strain>
    </source>
</reference>
<accession>A0A840QG54</accession>
<gene>
    <name evidence="6" type="ORF">BJ970_006529</name>
</gene>
<dbReference type="SMART" id="SM00346">
    <property type="entry name" value="HTH_ICLR"/>
    <property type="match status" value="1"/>
</dbReference>
<sequence>MPTAVPAIDRAMQILDLLRERPFDAMTLSDISRAVGIHKATCASILATLNRHGLVERADGRHYSLGNHLVELGHAYTQRYRQYSLGRPDIVRLVAQTGLSCAVIARDCEDVVVLDMVGTTSPAHLSMRVGRRVPLVPPVGTIFKAWAEPAELEDWLDRMQHEFGGDRATYLGAVAALRSRGYSLGGEHDVNLELEAAIRRINSAHDGDERVLEVALIVANKIRNYQGPGAPDDEPVNSVIGPVFDHTGQVVMTLNLFGELGEIRSKDLSGITPQLLETTIRITQKTGGRLPTGFPTPNP</sequence>